<feature type="transmembrane region" description="Helical" evidence="8">
    <location>
        <begin position="108"/>
        <end position="127"/>
    </location>
</feature>
<keyword evidence="6 8" id="KW-1133">Transmembrane helix</keyword>
<keyword evidence="7 8" id="KW-0472">Membrane</keyword>
<dbReference type="PANTHER" id="PTHR30269:SF37">
    <property type="entry name" value="MEMBRANE TRANSPORTER PROTEIN"/>
    <property type="match status" value="1"/>
</dbReference>
<evidence type="ECO:0000256" key="5">
    <source>
        <dbReference type="ARBA" id="ARBA00022692"/>
    </source>
</evidence>
<keyword evidence="4 8" id="KW-1003">Cell membrane</keyword>
<dbReference type="GO" id="GO:0005886">
    <property type="term" value="C:plasma membrane"/>
    <property type="evidence" value="ECO:0007669"/>
    <property type="project" value="UniProtKB-SubCell"/>
</dbReference>
<proteinExistence type="inferred from homology"/>
<evidence type="ECO:0000256" key="6">
    <source>
        <dbReference type="ARBA" id="ARBA00022989"/>
    </source>
</evidence>
<keyword evidence="10" id="KW-1185">Reference proteome</keyword>
<dbReference type="InterPro" id="IPR002781">
    <property type="entry name" value="TM_pro_TauE-like"/>
</dbReference>
<keyword evidence="5 8" id="KW-0812">Transmembrane</keyword>
<feature type="transmembrane region" description="Helical" evidence="8">
    <location>
        <begin position="175"/>
        <end position="196"/>
    </location>
</feature>
<dbReference type="Proteomes" id="UP000184040">
    <property type="component" value="Unassembled WGS sequence"/>
</dbReference>
<feature type="transmembrane region" description="Helical" evidence="8">
    <location>
        <begin position="83"/>
        <end position="101"/>
    </location>
</feature>
<dbReference type="Pfam" id="PF01925">
    <property type="entry name" value="TauE"/>
    <property type="match status" value="1"/>
</dbReference>
<accession>A0A1M6BFT6</accession>
<dbReference type="InterPro" id="IPR052017">
    <property type="entry name" value="TSUP"/>
</dbReference>
<dbReference type="PANTHER" id="PTHR30269">
    <property type="entry name" value="TRANSMEMBRANE PROTEIN YFCA"/>
    <property type="match status" value="1"/>
</dbReference>
<evidence type="ECO:0000256" key="2">
    <source>
        <dbReference type="ARBA" id="ARBA00009142"/>
    </source>
</evidence>
<feature type="transmembrane region" description="Helical" evidence="8">
    <location>
        <begin position="229"/>
        <end position="249"/>
    </location>
</feature>
<evidence type="ECO:0000256" key="1">
    <source>
        <dbReference type="ARBA" id="ARBA00004651"/>
    </source>
</evidence>
<reference evidence="9 10" key="1">
    <citation type="submission" date="2016-11" db="EMBL/GenBank/DDBJ databases">
        <authorList>
            <person name="Jaros S."/>
            <person name="Januszkiewicz K."/>
            <person name="Wedrychowicz H."/>
        </authorList>
    </citation>
    <scope>NUCLEOTIDE SEQUENCE [LARGE SCALE GENOMIC DNA]</scope>
    <source>
        <strain evidence="9 10">DSM 26892</strain>
    </source>
</reference>
<evidence type="ECO:0000313" key="10">
    <source>
        <dbReference type="Proteomes" id="UP000184040"/>
    </source>
</evidence>
<keyword evidence="3" id="KW-0813">Transport</keyword>
<dbReference type="RefSeq" id="WP_073126215.1">
    <property type="nucleotide sequence ID" value="NZ_FQZA01000001.1"/>
</dbReference>
<evidence type="ECO:0000256" key="4">
    <source>
        <dbReference type="ARBA" id="ARBA00022475"/>
    </source>
</evidence>
<protein>
    <recommendedName>
        <fullName evidence="8">Probable membrane transporter protein</fullName>
    </recommendedName>
</protein>
<organism evidence="9 10">
    <name type="scientific">Palleronia salina</name>
    <dbReference type="NCBI Taxonomy" id="313368"/>
    <lineage>
        <taxon>Bacteria</taxon>
        <taxon>Pseudomonadati</taxon>
        <taxon>Pseudomonadota</taxon>
        <taxon>Alphaproteobacteria</taxon>
        <taxon>Rhodobacterales</taxon>
        <taxon>Roseobacteraceae</taxon>
        <taxon>Palleronia</taxon>
    </lineage>
</organism>
<sequence length="250" mass="25586">MPALIDAALAQPGLWPMVLAAVLAGIVRGFSGFGTAMVFLPVAGQYLPPVAALSVLLAMDLLGPLPNVPAAWRSAERRDLGRLALGLLLGLPLGLGLLVVIAPEVFRYAVSITALVLLALLAAGVRYRGTMTPALVTGAGLVGGVFGGAAGIGGPPVILLYMASTKPVAVIRANLLLFLVIVDIASLVLLGIWGRLQPGPVVLGLALTLPYLLANMAGAAMFRPERARLYRGVAQAIIAASAILGLPLLD</sequence>
<evidence type="ECO:0000256" key="8">
    <source>
        <dbReference type="RuleBase" id="RU363041"/>
    </source>
</evidence>
<dbReference type="EMBL" id="FQZA01000001">
    <property type="protein sequence ID" value="SHI47333.1"/>
    <property type="molecule type" value="Genomic_DNA"/>
</dbReference>
<evidence type="ECO:0000256" key="3">
    <source>
        <dbReference type="ARBA" id="ARBA00022448"/>
    </source>
</evidence>
<evidence type="ECO:0000313" key="9">
    <source>
        <dbReference type="EMBL" id="SHI47333.1"/>
    </source>
</evidence>
<feature type="transmembrane region" description="Helical" evidence="8">
    <location>
        <begin position="46"/>
        <end position="63"/>
    </location>
</feature>
<comment type="similarity">
    <text evidence="2 8">Belongs to the 4-toluene sulfonate uptake permease (TSUP) (TC 2.A.102) family.</text>
</comment>
<evidence type="ECO:0000256" key="7">
    <source>
        <dbReference type="ARBA" id="ARBA00023136"/>
    </source>
</evidence>
<dbReference type="STRING" id="313368.SAMN04488012_101469"/>
<dbReference type="AlphaFoldDB" id="A0A1M6BFT6"/>
<feature type="transmembrane region" description="Helical" evidence="8">
    <location>
        <begin position="139"/>
        <end position="163"/>
    </location>
</feature>
<gene>
    <name evidence="9" type="ORF">SAMN04488012_101469</name>
</gene>
<feature type="transmembrane region" description="Helical" evidence="8">
    <location>
        <begin position="14"/>
        <end position="39"/>
    </location>
</feature>
<feature type="transmembrane region" description="Helical" evidence="8">
    <location>
        <begin position="202"/>
        <end position="222"/>
    </location>
</feature>
<comment type="subcellular location">
    <subcellularLocation>
        <location evidence="1 8">Cell membrane</location>
        <topology evidence="1 8">Multi-pass membrane protein</topology>
    </subcellularLocation>
</comment>
<name>A0A1M6BFT6_9RHOB</name>